<dbReference type="FunFam" id="2.40.50.140:FF:000845">
    <property type="match status" value="1"/>
</dbReference>
<dbReference type="InterPro" id="IPR012340">
    <property type="entry name" value="NA-bd_OB-fold"/>
</dbReference>
<dbReference type="InterPro" id="IPR036390">
    <property type="entry name" value="WH_DNA-bd_sf"/>
</dbReference>
<feature type="region of interest" description="Disordered" evidence="6">
    <location>
        <begin position="1"/>
        <end position="45"/>
    </location>
</feature>
<dbReference type="InterPro" id="IPR014892">
    <property type="entry name" value="RPA_C"/>
</dbReference>
<dbReference type="InParanoid" id="A0A7M7NQ31"/>
<dbReference type="GO" id="GO:0000781">
    <property type="term" value="C:chromosome, telomeric region"/>
    <property type="evidence" value="ECO:0000318"/>
    <property type="project" value="GO_Central"/>
</dbReference>
<proteinExistence type="inferred from homology"/>
<reference evidence="8" key="2">
    <citation type="submission" date="2021-01" db="UniProtKB">
        <authorList>
            <consortium name="EnsemblMetazoa"/>
        </authorList>
    </citation>
    <scope>IDENTIFICATION</scope>
</reference>
<keyword evidence="9" id="KW-1185">Reference proteome</keyword>
<dbReference type="GO" id="GO:0006289">
    <property type="term" value="P:nucleotide-excision repair"/>
    <property type="evidence" value="ECO:0000318"/>
    <property type="project" value="GO_Central"/>
</dbReference>
<keyword evidence="3" id="KW-0235">DNA replication</keyword>
<dbReference type="GO" id="GO:0042162">
    <property type="term" value="F:telomeric DNA binding"/>
    <property type="evidence" value="ECO:0000318"/>
    <property type="project" value="GO_Central"/>
</dbReference>
<dbReference type="OrthoDB" id="25571at2759"/>
<comment type="subcellular location">
    <subcellularLocation>
        <location evidence="1">Nucleus</location>
    </subcellularLocation>
</comment>
<dbReference type="InterPro" id="IPR014646">
    <property type="entry name" value="Rfa2/RPA32"/>
</dbReference>
<dbReference type="AlphaFoldDB" id="A0A7M7NQ31"/>
<dbReference type="SUPFAM" id="SSF46785">
    <property type="entry name" value="Winged helix' DNA-binding domain"/>
    <property type="match status" value="1"/>
</dbReference>
<dbReference type="GO" id="GO:0006260">
    <property type="term" value="P:DNA replication"/>
    <property type="evidence" value="ECO:0000318"/>
    <property type="project" value="GO_Central"/>
</dbReference>
<evidence type="ECO:0000256" key="1">
    <source>
        <dbReference type="ARBA" id="ARBA00004123"/>
    </source>
</evidence>
<dbReference type="RefSeq" id="XP_030838926.1">
    <property type="nucleotide sequence ID" value="XM_030983066.1"/>
</dbReference>
<evidence type="ECO:0000256" key="3">
    <source>
        <dbReference type="ARBA" id="ARBA00022705"/>
    </source>
</evidence>
<dbReference type="GO" id="GO:0003697">
    <property type="term" value="F:single-stranded DNA binding"/>
    <property type="evidence" value="ECO:0000318"/>
    <property type="project" value="GO_Central"/>
</dbReference>
<reference evidence="9" key="1">
    <citation type="submission" date="2015-02" db="EMBL/GenBank/DDBJ databases">
        <title>Genome sequencing for Strongylocentrotus purpuratus.</title>
        <authorList>
            <person name="Murali S."/>
            <person name="Liu Y."/>
            <person name="Vee V."/>
            <person name="English A."/>
            <person name="Wang M."/>
            <person name="Skinner E."/>
            <person name="Han Y."/>
            <person name="Muzny D.M."/>
            <person name="Worley K.C."/>
            <person name="Gibbs R.A."/>
        </authorList>
    </citation>
    <scope>NUCLEOTIDE SEQUENCE</scope>
</reference>
<dbReference type="SUPFAM" id="SSF50249">
    <property type="entry name" value="Nucleic acid-binding proteins"/>
    <property type="match status" value="1"/>
</dbReference>
<dbReference type="InterPro" id="IPR036388">
    <property type="entry name" value="WH-like_DNA-bd_sf"/>
</dbReference>
<dbReference type="PANTHER" id="PTHR13989">
    <property type="entry name" value="REPLICATION PROTEIN A-RELATED"/>
    <property type="match status" value="1"/>
</dbReference>
<dbReference type="Gene3D" id="2.40.50.140">
    <property type="entry name" value="Nucleic acid-binding proteins"/>
    <property type="match status" value="1"/>
</dbReference>
<sequence length="284" mass="30574">MFNNQGGFDGFSNDQGGQGMGGGGFNSPGLGGGFNSPGVGASQSKAKRAQKIIPCNIAQIMQAAQNENDFKIGDVEIHQVCIVGVIRKAEVSATNIVYDVDDMSGPVMEVRQWIDSDDSSMDQQPTVYEENTYIKVSGNVRAFGGKRSIGPFRIAPIKDLNEISMHMAEVVQSHMLLTKMATAQNGNISTGSMADPNHYRTPVKGGNMMGGGMMAPNNGLDNVQTQIHQLITSCHDEEGISMDYLSGQLKGISRDSIRKAVEFLSSEGHIYSTIDDDHFKSTES</sequence>
<dbReference type="KEGG" id="spu:105446431"/>
<evidence type="ECO:0000256" key="4">
    <source>
        <dbReference type="ARBA" id="ARBA00023125"/>
    </source>
</evidence>
<evidence type="ECO:0000256" key="6">
    <source>
        <dbReference type="SAM" id="MobiDB-lite"/>
    </source>
</evidence>
<dbReference type="PIRSF" id="PIRSF036949">
    <property type="entry name" value="RPA32"/>
    <property type="match status" value="1"/>
</dbReference>
<dbReference type="Pfam" id="PF08784">
    <property type="entry name" value="RPA_C"/>
    <property type="match status" value="1"/>
</dbReference>
<organism evidence="8 9">
    <name type="scientific">Strongylocentrotus purpuratus</name>
    <name type="common">Purple sea urchin</name>
    <dbReference type="NCBI Taxonomy" id="7668"/>
    <lineage>
        <taxon>Eukaryota</taxon>
        <taxon>Metazoa</taxon>
        <taxon>Echinodermata</taxon>
        <taxon>Eleutherozoa</taxon>
        <taxon>Echinozoa</taxon>
        <taxon>Echinoidea</taxon>
        <taxon>Euechinoidea</taxon>
        <taxon>Echinacea</taxon>
        <taxon>Camarodonta</taxon>
        <taxon>Echinidea</taxon>
        <taxon>Strongylocentrotidae</taxon>
        <taxon>Strongylocentrotus</taxon>
    </lineage>
</organism>
<dbReference type="GO" id="GO:0000724">
    <property type="term" value="P:double-strand break repair via homologous recombination"/>
    <property type="evidence" value="ECO:0000318"/>
    <property type="project" value="GO_Central"/>
</dbReference>
<dbReference type="PANTHER" id="PTHR13989:SF16">
    <property type="entry name" value="REPLICATION PROTEIN A2"/>
    <property type="match status" value="1"/>
</dbReference>
<dbReference type="FunFam" id="1.10.10.10:FF:000168">
    <property type="entry name" value="Replication protein A 32 kDa subunit"/>
    <property type="match status" value="1"/>
</dbReference>
<evidence type="ECO:0000313" key="8">
    <source>
        <dbReference type="EnsemblMetazoa" id="XP_030838926"/>
    </source>
</evidence>
<evidence type="ECO:0000313" key="9">
    <source>
        <dbReference type="Proteomes" id="UP000007110"/>
    </source>
</evidence>
<feature type="domain" description="Replication protein A C-terminal" evidence="7">
    <location>
        <begin position="174"/>
        <end position="277"/>
    </location>
</feature>
<evidence type="ECO:0000256" key="5">
    <source>
        <dbReference type="ARBA" id="ARBA00023242"/>
    </source>
</evidence>
<evidence type="ECO:0000256" key="2">
    <source>
        <dbReference type="ARBA" id="ARBA00007815"/>
    </source>
</evidence>
<feature type="compositionally biased region" description="Gly residues" evidence="6">
    <location>
        <begin position="16"/>
        <end position="35"/>
    </location>
</feature>
<dbReference type="GeneID" id="105446431"/>
<dbReference type="GO" id="GO:0005662">
    <property type="term" value="C:DNA replication factor A complex"/>
    <property type="evidence" value="ECO:0000318"/>
    <property type="project" value="GO_Central"/>
</dbReference>
<evidence type="ECO:0000259" key="7">
    <source>
        <dbReference type="Pfam" id="PF08784"/>
    </source>
</evidence>
<dbReference type="EnsemblMetazoa" id="XM_030983066">
    <property type="protein sequence ID" value="XP_030838926"/>
    <property type="gene ID" value="LOC105446431"/>
</dbReference>
<dbReference type="Gene3D" id="1.10.10.10">
    <property type="entry name" value="Winged helix-like DNA-binding domain superfamily/Winged helix DNA-binding domain"/>
    <property type="match status" value="1"/>
</dbReference>
<keyword evidence="5" id="KW-0539">Nucleus</keyword>
<dbReference type="GO" id="GO:0035861">
    <property type="term" value="C:site of double-strand break"/>
    <property type="evidence" value="ECO:0000318"/>
    <property type="project" value="GO_Central"/>
</dbReference>
<comment type="similarity">
    <text evidence="2">Belongs to the replication factor A protein 2 family.</text>
</comment>
<name>A0A7M7NQ31_STRPU</name>
<dbReference type="FunCoup" id="A0A7M7NQ31">
    <property type="interactions" value="1478"/>
</dbReference>
<dbReference type="OMA" id="SFGNKRY"/>
<dbReference type="Proteomes" id="UP000007110">
    <property type="component" value="Unassembled WGS sequence"/>
</dbReference>
<dbReference type="CDD" id="cd04478">
    <property type="entry name" value="RPA2_DBD_D"/>
    <property type="match status" value="1"/>
</dbReference>
<accession>A0A7M7NQ31</accession>
<protein>
    <recommendedName>
        <fullName evidence="7">Replication protein A C-terminal domain-containing protein</fullName>
    </recommendedName>
</protein>
<dbReference type="InterPro" id="IPR040260">
    <property type="entry name" value="RFA2-like"/>
</dbReference>
<keyword evidence="4" id="KW-0238">DNA-binding</keyword>